<dbReference type="Proteomes" id="UP000663882">
    <property type="component" value="Unassembled WGS sequence"/>
</dbReference>
<evidence type="ECO:0000313" key="1">
    <source>
        <dbReference type="EMBL" id="CAF1500521.1"/>
    </source>
</evidence>
<evidence type="ECO:0000313" key="2">
    <source>
        <dbReference type="Proteomes" id="UP000663882"/>
    </source>
</evidence>
<reference evidence="1" key="1">
    <citation type="submission" date="2021-02" db="EMBL/GenBank/DDBJ databases">
        <authorList>
            <person name="Nowell W R."/>
        </authorList>
    </citation>
    <scope>NUCLEOTIDE SEQUENCE</scope>
</reference>
<feature type="non-terminal residue" evidence="1">
    <location>
        <position position="1"/>
    </location>
</feature>
<gene>
    <name evidence="1" type="ORF">RFH988_LOCUS38743</name>
</gene>
<protein>
    <submittedName>
        <fullName evidence="1">Uncharacterized protein</fullName>
    </submittedName>
</protein>
<organism evidence="1 2">
    <name type="scientific">Rotaria sordida</name>
    <dbReference type="NCBI Taxonomy" id="392033"/>
    <lineage>
        <taxon>Eukaryota</taxon>
        <taxon>Metazoa</taxon>
        <taxon>Spiralia</taxon>
        <taxon>Gnathifera</taxon>
        <taxon>Rotifera</taxon>
        <taxon>Eurotatoria</taxon>
        <taxon>Bdelloidea</taxon>
        <taxon>Philodinida</taxon>
        <taxon>Philodinidae</taxon>
        <taxon>Rotaria</taxon>
    </lineage>
</organism>
<name>A0A815T1Y3_9BILA</name>
<sequence length="49" mass="5934">SCSNFSTLRYLHRDYEFYLPLVYIERRTLEINMETCLNDLQLGEDMTLI</sequence>
<dbReference type="AlphaFoldDB" id="A0A815T1Y3"/>
<proteinExistence type="predicted"/>
<comment type="caution">
    <text evidence="1">The sequence shown here is derived from an EMBL/GenBank/DDBJ whole genome shotgun (WGS) entry which is preliminary data.</text>
</comment>
<dbReference type="EMBL" id="CAJNOO010010833">
    <property type="protein sequence ID" value="CAF1500521.1"/>
    <property type="molecule type" value="Genomic_DNA"/>
</dbReference>
<accession>A0A815T1Y3</accession>